<dbReference type="AlphaFoldDB" id="A0A0D3GKH7"/>
<dbReference type="EnsemblPlants" id="OBART06G26530.1">
    <property type="protein sequence ID" value="OBART06G26530.1"/>
    <property type="gene ID" value="OBART06G26530"/>
</dbReference>
<evidence type="ECO:0000313" key="1">
    <source>
        <dbReference type="EnsemblPlants" id="OBART06G26530.1"/>
    </source>
</evidence>
<protein>
    <submittedName>
        <fullName evidence="1">Uncharacterized protein</fullName>
    </submittedName>
</protein>
<evidence type="ECO:0000313" key="2">
    <source>
        <dbReference type="Proteomes" id="UP000026960"/>
    </source>
</evidence>
<reference evidence="1" key="2">
    <citation type="submission" date="2015-03" db="UniProtKB">
        <authorList>
            <consortium name="EnsemblPlants"/>
        </authorList>
    </citation>
    <scope>IDENTIFICATION</scope>
</reference>
<reference evidence="1" key="1">
    <citation type="journal article" date="2009" name="Rice">
        <title>De Novo Next Generation Sequencing of Plant Genomes.</title>
        <authorList>
            <person name="Rounsley S."/>
            <person name="Marri P.R."/>
            <person name="Yu Y."/>
            <person name="He R."/>
            <person name="Sisneros N."/>
            <person name="Goicoechea J.L."/>
            <person name="Lee S.J."/>
            <person name="Angelova A."/>
            <person name="Kudrna D."/>
            <person name="Luo M."/>
            <person name="Affourtit J."/>
            <person name="Desany B."/>
            <person name="Knight J."/>
            <person name="Niazi F."/>
            <person name="Egholm M."/>
            <person name="Wing R.A."/>
        </authorList>
    </citation>
    <scope>NUCLEOTIDE SEQUENCE [LARGE SCALE GENOMIC DNA]</scope>
    <source>
        <strain evidence="1">cv. IRGC 105608</strain>
    </source>
</reference>
<dbReference type="PaxDb" id="65489-OBART06G26530.1"/>
<accession>A0A0D3GKH7</accession>
<dbReference type="HOGENOM" id="CLU_2889345_0_0_1"/>
<name>A0A0D3GKH7_9ORYZ</name>
<organism evidence="1">
    <name type="scientific">Oryza barthii</name>
    <dbReference type="NCBI Taxonomy" id="65489"/>
    <lineage>
        <taxon>Eukaryota</taxon>
        <taxon>Viridiplantae</taxon>
        <taxon>Streptophyta</taxon>
        <taxon>Embryophyta</taxon>
        <taxon>Tracheophyta</taxon>
        <taxon>Spermatophyta</taxon>
        <taxon>Magnoliopsida</taxon>
        <taxon>Liliopsida</taxon>
        <taxon>Poales</taxon>
        <taxon>Poaceae</taxon>
        <taxon>BOP clade</taxon>
        <taxon>Oryzoideae</taxon>
        <taxon>Oryzeae</taxon>
        <taxon>Oryzinae</taxon>
        <taxon>Oryza</taxon>
    </lineage>
</organism>
<sequence length="63" mass="7299">MGTTVTRGKLVHLLLLRLRQRRCRPLRRSRRLRLLSHRPKWGGAASEEDAAPCSRLSFLLPTH</sequence>
<dbReference type="Proteomes" id="UP000026960">
    <property type="component" value="Chromosome 6"/>
</dbReference>
<dbReference type="Gramene" id="OBART06G26530.1">
    <property type="protein sequence ID" value="OBART06G26530.1"/>
    <property type="gene ID" value="OBART06G26530"/>
</dbReference>
<proteinExistence type="predicted"/>
<keyword evidence="2" id="KW-1185">Reference proteome</keyword>